<dbReference type="GO" id="GO:0006693">
    <property type="term" value="P:prostaglandin metabolic process"/>
    <property type="evidence" value="ECO:0007669"/>
    <property type="project" value="TreeGrafter"/>
</dbReference>
<dbReference type="InterPro" id="IPR045010">
    <property type="entry name" value="MDR_fam"/>
</dbReference>
<dbReference type="InterPro" id="IPR036291">
    <property type="entry name" value="NAD(P)-bd_dom_sf"/>
</dbReference>
<dbReference type="PANTHER" id="PTHR43205:SF5">
    <property type="entry name" value="PROSTAGLANDIN REDUCTASE 2"/>
    <property type="match status" value="1"/>
</dbReference>
<evidence type="ECO:0000313" key="9">
    <source>
        <dbReference type="EnsemblMetazoa" id="XP_020895002.1"/>
    </source>
</evidence>
<comment type="catalytic activity">
    <reaction evidence="6">
        <text>13,14-dihydro-15-oxo-PGF2alpha + NADP(+) = 15-oxoprostaglandin F2alpha + NADPH + H(+)</text>
        <dbReference type="Rhea" id="RHEA:50588"/>
        <dbReference type="ChEBI" id="CHEBI:15378"/>
        <dbReference type="ChEBI" id="CHEBI:57783"/>
        <dbReference type="ChEBI" id="CHEBI:58349"/>
        <dbReference type="ChEBI" id="CHEBI:133374"/>
        <dbReference type="ChEBI" id="CHEBI:133409"/>
    </reaction>
    <physiologicalReaction direction="right-to-left" evidence="6">
        <dbReference type="Rhea" id="RHEA:50590"/>
    </physiologicalReaction>
</comment>
<comment type="catalytic activity">
    <reaction evidence="7">
        <text>13,14-dihydro-15-oxo-prostaglandin E1 + NADP(+) = 15-oxoprostaglandin E1 + NADPH + H(+)</text>
        <dbReference type="Rhea" id="RHEA:50584"/>
        <dbReference type="ChEBI" id="CHEBI:15378"/>
        <dbReference type="ChEBI" id="CHEBI:57401"/>
        <dbReference type="ChEBI" id="CHEBI:57783"/>
        <dbReference type="ChEBI" id="CHEBI:58349"/>
        <dbReference type="ChEBI" id="CHEBI:133408"/>
    </reaction>
    <physiologicalReaction direction="right-to-left" evidence="7">
        <dbReference type="Rhea" id="RHEA:50586"/>
    </physiologicalReaction>
</comment>
<sequence length="363" mass="39344">MYEIEQVVLQSRPGKTNPPSEENFAYAKAPPIESQPIECKDGEIVAKTLYLSVDPYMRGRMNDHIGTTLSHLSSYIEPWSLGEPLSGGGVGVVVESKCDGFVKGDIVQAPFPGFWPWQNNVLFPSEVELTKVDNAYLKEHPSLLLGLCGLTGVTSLIGLEVKGHIVPGKNQTVVVSGAAGACGVAAGQIAKLLGSGKVVGTCGTDEKCQYIRELGFDAAINYKTTTDMRSALKSHCPDGIDVYFDNVGGTISEEVIRLMNKDSHVVVCGQISSYNKDIPFPNPLSPEVQEIATKQNVTRELFLVLRYNDRVPEAMQKLTQWVQEGKLKSRETVAVGLENTGKAFVSMMNGGNIGKQIVKVSDH</sequence>
<dbReference type="OrthoDB" id="809632at2759"/>
<evidence type="ECO:0000256" key="3">
    <source>
        <dbReference type="ARBA" id="ARBA00023002"/>
    </source>
</evidence>
<accession>A0A913WW89</accession>
<evidence type="ECO:0000259" key="8">
    <source>
        <dbReference type="SMART" id="SM00829"/>
    </source>
</evidence>
<evidence type="ECO:0000313" key="10">
    <source>
        <dbReference type="Proteomes" id="UP000887567"/>
    </source>
</evidence>
<dbReference type="SUPFAM" id="SSF50129">
    <property type="entry name" value="GroES-like"/>
    <property type="match status" value="2"/>
</dbReference>
<dbReference type="InterPro" id="IPR041694">
    <property type="entry name" value="ADH_N_2"/>
</dbReference>
<evidence type="ECO:0000256" key="5">
    <source>
        <dbReference type="ARBA" id="ARBA00047878"/>
    </source>
</evidence>
<reference evidence="9" key="1">
    <citation type="submission" date="2022-11" db="UniProtKB">
        <authorList>
            <consortium name="EnsemblMetazoa"/>
        </authorList>
    </citation>
    <scope>IDENTIFICATION</scope>
</reference>
<dbReference type="KEGG" id="epa:110234003"/>
<dbReference type="GeneID" id="110234003"/>
<evidence type="ECO:0000256" key="6">
    <source>
        <dbReference type="ARBA" id="ARBA00048290"/>
    </source>
</evidence>
<organism evidence="9 10">
    <name type="scientific">Exaiptasia diaphana</name>
    <name type="common">Tropical sea anemone</name>
    <name type="synonym">Aiptasia pulchella</name>
    <dbReference type="NCBI Taxonomy" id="2652724"/>
    <lineage>
        <taxon>Eukaryota</taxon>
        <taxon>Metazoa</taxon>
        <taxon>Cnidaria</taxon>
        <taxon>Anthozoa</taxon>
        <taxon>Hexacorallia</taxon>
        <taxon>Actiniaria</taxon>
        <taxon>Aiptasiidae</taxon>
        <taxon>Exaiptasia</taxon>
    </lineage>
</organism>
<feature type="domain" description="Enoyl reductase (ER)" evidence="8">
    <location>
        <begin position="20"/>
        <end position="358"/>
    </location>
</feature>
<protein>
    <recommendedName>
        <fullName evidence="4">15-oxoprostaglandin 13-reductase</fullName>
        <ecNumber evidence="2">1.3.1.48</ecNumber>
    </recommendedName>
    <alternativeName>
        <fullName evidence="4">15-oxoprostaglandin 13-reductase</fullName>
    </alternativeName>
</protein>
<comment type="similarity">
    <text evidence="1">Belongs to the NADP-dependent oxidoreductase L4BD family.</text>
</comment>
<dbReference type="Pfam" id="PF00107">
    <property type="entry name" value="ADH_zinc_N"/>
    <property type="match status" value="1"/>
</dbReference>
<evidence type="ECO:0000256" key="4">
    <source>
        <dbReference type="ARBA" id="ARBA00033119"/>
    </source>
</evidence>
<evidence type="ECO:0000256" key="2">
    <source>
        <dbReference type="ARBA" id="ARBA00011981"/>
    </source>
</evidence>
<dbReference type="SMART" id="SM00829">
    <property type="entry name" value="PKS_ER"/>
    <property type="match status" value="1"/>
</dbReference>
<dbReference type="Gene3D" id="3.40.50.720">
    <property type="entry name" value="NAD(P)-binding Rossmann-like Domain"/>
    <property type="match status" value="1"/>
</dbReference>
<comment type="catalytic activity">
    <reaction evidence="5">
        <text>13,14-dihydro-15-oxo-prostaglandin F1alpha + NADP(+) = 15-oxoprostaglandin F1alpha + NADPH + H(+)</text>
        <dbReference type="Rhea" id="RHEA:50592"/>
        <dbReference type="ChEBI" id="CHEBI:15378"/>
        <dbReference type="ChEBI" id="CHEBI:57783"/>
        <dbReference type="ChEBI" id="CHEBI:58349"/>
        <dbReference type="ChEBI" id="CHEBI:79072"/>
        <dbReference type="ChEBI" id="CHEBI:133411"/>
    </reaction>
    <physiologicalReaction direction="right-to-left" evidence="5">
        <dbReference type="Rhea" id="RHEA:50594"/>
    </physiologicalReaction>
</comment>
<dbReference type="GO" id="GO:0047522">
    <property type="term" value="F:15-oxoprostaglandin 13-reductase [NAD(P)+] activity"/>
    <property type="evidence" value="ECO:0007669"/>
    <property type="project" value="UniProtKB-EC"/>
</dbReference>
<keyword evidence="10" id="KW-1185">Reference proteome</keyword>
<dbReference type="SUPFAM" id="SSF51735">
    <property type="entry name" value="NAD(P)-binding Rossmann-fold domains"/>
    <property type="match status" value="1"/>
</dbReference>
<dbReference type="RefSeq" id="XP_020895002.1">
    <property type="nucleotide sequence ID" value="XM_021039343.2"/>
</dbReference>
<dbReference type="EnsemblMetazoa" id="XM_021039343.2">
    <property type="protein sequence ID" value="XP_020895002.1"/>
    <property type="gene ID" value="LOC110234003"/>
</dbReference>
<dbReference type="InterPro" id="IPR013149">
    <property type="entry name" value="ADH-like_C"/>
</dbReference>
<dbReference type="Gene3D" id="3.90.180.10">
    <property type="entry name" value="Medium-chain alcohol dehydrogenases, catalytic domain"/>
    <property type="match status" value="1"/>
</dbReference>
<dbReference type="FunFam" id="3.40.50.720:FF:000121">
    <property type="entry name" value="Prostaglandin reductase 2"/>
    <property type="match status" value="1"/>
</dbReference>
<name>A0A913WW89_EXADI</name>
<dbReference type="AlphaFoldDB" id="A0A913WW89"/>
<dbReference type="InterPro" id="IPR020843">
    <property type="entry name" value="ER"/>
</dbReference>
<dbReference type="PANTHER" id="PTHR43205">
    <property type="entry name" value="PROSTAGLANDIN REDUCTASE"/>
    <property type="match status" value="1"/>
</dbReference>
<evidence type="ECO:0000256" key="1">
    <source>
        <dbReference type="ARBA" id="ARBA00010460"/>
    </source>
</evidence>
<dbReference type="OMA" id="TGITAYW"/>
<dbReference type="Proteomes" id="UP000887567">
    <property type="component" value="Unplaced"/>
</dbReference>
<proteinExistence type="inferred from homology"/>
<dbReference type="InterPro" id="IPR011032">
    <property type="entry name" value="GroES-like_sf"/>
</dbReference>
<dbReference type="EC" id="1.3.1.48" evidence="2"/>
<keyword evidence="3" id="KW-0560">Oxidoreductase</keyword>
<evidence type="ECO:0000256" key="7">
    <source>
        <dbReference type="ARBA" id="ARBA00049070"/>
    </source>
</evidence>
<dbReference type="Pfam" id="PF16884">
    <property type="entry name" value="ADH_N_2"/>
    <property type="match status" value="1"/>
</dbReference>